<dbReference type="Gene3D" id="2.40.128.270">
    <property type="match status" value="1"/>
</dbReference>
<accession>A0A7W3JQM9</accession>
<keyword evidence="2" id="KW-0812">Transmembrane</keyword>
<dbReference type="InterPro" id="IPR038670">
    <property type="entry name" value="HslJ-like_sf"/>
</dbReference>
<keyword evidence="2" id="KW-0472">Membrane</keyword>
<dbReference type="Pfam" id="PF03724">
    <property type="entry name" value="META"/>
    <property type="match status" value="1"/>
</dbReference>
<organism evidence="4 5">
    <name type="scientific">Microbacterium halimionae</name>
    <dbReference type="NCBI Taxonomy" id="1526413"/>
    <lineage>
        <taxon>Bacteria</taxon>
        <taxon>Bacillati</taxon>
        <taxon>Actinomycetota</taxon>
        <taxon>Actinomycetes</taxon>
        <taxon>Micrococcales</taxon>
        <taxon>Microbacteriaceae</taxon>
        <taxon>Microbacterium</taxon>
    </lineage>
</organism>
<keyword evidence="5" id="KW-1185">Reference proteome</keyword>
<reference evidence="4 5" key="1">
    <citation type="submission" date="2020-07" db="EMBL/GenBank/DDBJ databases">
        <title>Sequencing the genomes of 1000 actinobacteria strains.</title>
        <authorList>
            <person name="Klenk H.-P."/>
        </authorList>
    </citation>
    <scope>NUCLEOTIDE SEQUENCE [LARGE SCALE GENOMIC DNA]</scope>
    <source>
        <strain evidence="4 5">DSM 27576</strain>
    </source>
</reference>
<feature type="region of interest" description="Disordered" evidence="1">
    <location>
        <begin position="116"/>
        <end position="138"/>
    </location>
</feature>
<evidence type="ECO:0000313" key="4">
    <source>
        <dbReference type="EMBL" id="MBA8817224.1"/>
    </source>
</evidence>
<name>A0A7W3JQM9_9MICO</name>
<feature type="transmembrane region" description="Helical" evidence="2">
    <location>
        <begin position="54"/>
        <end position="79"/>
    </location>
</feature>
<comment type="caution">
    <text evidence="4">The sequence shown here is derived from an EMBL/GenBank/DDBJ whole genome shotgun (WGS) entry which is preliminary data.</text>
</comment>
<gene>
    <name evidence="4" type="ORF">FHX48_002322</name>
</gene>
<dbReference type="InterPro" id="IPR005184">
    <property type="entry name" value="DUF306_Meta_HslJ"/>
</dbReference>
<feature type="transmembrane region" description="Helical" evidence="2">
    <location>
        <begin position="86"/>
        <end position="107"/>
    </location>
</feature>
<feature type="compositionally biased region" description="Pro residues" evidence="1">
    <location>
        <begin position="126"/>
        <end position="135"/>
    </location>
</feature>
<sequence length="228" mass="23629">MSREAPRSSFSVLGEIALWIALPTIAVLGYWAMLLRAMGVAGCEGACDMDLIDWAYGAVPWGIGAAFTVAIVGAVVLVLMRQRTAWAAGAGVVVLLASFVVTGSVVGEGFAPMHERNERSAREAASPPPPLPPVAPIGAWGTAGQGQAHITFSADGTLAGSDGCNDLEGIWMQGADGEISIDKTDVTFLACDGLDTWFSYGESAVIADGFLYVKNSDGSVIGGFDRAE</sequence>
<feature type="domain" description="DUF306" evidence="3">
    <location>
        <begin position="144"/>
        <end position="192"/>
    </location>
</feature>
<dbReference type="RefSeq" id="WP_167045811.1">
    <property type="nucleotide sequence ID" value="NZ_JAAOZB010000001.1"/>
</dbReference>
<dbReference type="EMBL" id="JACGWY010000005">
    <property type="protein sequence ID" value="MBA8817224.1"/>
    <property type="molecule type" value="Genomic_DNA"/>
</dbReference>
<keyword evidence="2" id="KW-1133">Transmembrane helix</keyword>
<evidence type="ECO:0000256" key="2">
    <source>
        <dbReference type="SAM" id="Phobius"/>
    </source>
</evidence>
<proteinExistence type="predicted"/>
<evidence type="ECO:0000259" key="3">
    <source>
        <dbReference type="Pfam" id="PF03724"/>
    </source>
</evidence>
<protein>
    <recommendedName>
        <fullName evidence="3">DUF306 domain-containing protein</fullName>
    </recommendedName>
</protein>
<dbReference type="AlphaFoldDB" id="A0A7W3JQM9"/>
<feature type="transmembrane region" description="Helical" evidence="2">
    <location>
        <begin position="12"/>
        <end position="34"/>
    </location>
</feature>
<evidence type="ECO:0000256" key="1">
    <source>
        <dbReference type="SAM" id="MobiDB-lite"/>
    </source>
</evidence>
<dbReference type="Proteomes" id="UP000526083">
    <property type="component" value="Unassembled WGS sequence"/>
</dbReference>
<evidence type="ECO:0000313" key="5">
    <source>
        <dbReference type="Proteomes" id="UP000526083"/>
    </source>
</evidence>